<feature type="compositionally biased region" description="Acidic residues" evidence="10">
    <location>
        <begin position="92"/>
        <end position="106"/>
    </location>
</feature>
<feature type="compositionally biased region" description="Acidic residues" evidence="10">
    <location>
        <begin position="287"/>
        <end position="305"/>
    </location>
</feature>
<keyword evidence="13" id="KW-1185">Reference proteome</keyword>
<dbReference type="InterPro" id="IPR014876">
    <property type="entry name" value="DEK_C"/>
</dbReference>
<dbReference type="AlphaFoldDB" id="A0A8S4N2V6"/>
<feature type="compositionally biased region" description="Basic and acidic residues" evidence="10">
    <location>
        <begin position="369"/>
        <end position="384"/>
    </location>
</feature>
<dbReference type="PROSITE" id="PS51998">
    <property type="entry name" value="DEK_C"/>
    <property type="match status" value="1"/>
</dbReference>
<gene>
    <name evidence="12" type="ORF">OFUS_LOCUS2846</name>
</gene>
<dbReference type="FunFam" id="1.10.10.60:FF:000148">
    <property type="entry name" value="Dek, isoform B"/>
    <property type="match status" value="1"/>
</dbReference>
<comment type="caution">
    <text evidence="12">The sequence shown here is derived from an EMBL/GenBank/DDBJ whole genome shotgun (WGS) entry which is preliminary data.</text>
</comment>
<evidence type="ECO:0000259" key="11">
    <source>
        <dbReference type="PROSITE" id="PS51998"/>
    </source>
</evidence>
<evidence type="ECO:0000256" key="1">
    <source>
        <dbReference type="ARBA" id="ARBA00004123"/>
    </source>
</evidence>
<dbReference type="Pfam" id="PF08766">
    <property type="entry name" value="DEK_C"/>
    <property type="match status" value="1"/>
</dbReference>
<evidence type="ECO:0000256" key="8">
    <source>
        <dbReference type="ARBA" id="ARBA00064832"/>
    </source>
</evidence>
<protein>
    <recommendedName>
        <fullName evidence="9">Protein DEK</fullName>
    </recommendedName>
</protein>
<evidence type="ECO:0000256" key="9">
    <source>
        <dbReference type="ARBA" id="ARBA00074520"/>
    </source>
</evidence>
<evidence type="ECO:0000256" key="7">
    <source>
        <dbReference type="ARBA" id="ARBA00056057"/>
    </source>
</evidence>
<dbReference type="PANTHER" id="PTHR13468">
    <property type="entry name" value="DEK PROTEIN"/>
    <property type="match status" value="1"/>
</dbReference>
<evidence type="ECO:0000256" key="10">
    <source>
        <dbReference type="SAM" id="MobiDB-lite"/>
    </source>
</evidence>
<dbReference type="GO" id="GO:0042393">
    <property type="term" value="F:histone binding"/>
    <property type="evidence" value="ECO:0007669"/>
    <property type="project" value="TreeGrafter"/>
</dbReference>
<dbReference type="Gene3D" id="1.10.10.60">
    <property type="entry name" value="Homeodomain-like"/>
    <property type="match status" value="1"/>
</dbReference>
<sequence>MSETQNPEDRDVVLGQESTEKKMDDEHKDTSENSTPVKDTSPVKATTPAKLTTPVKDVTPAKVATPEKASTPAKAETPVKTPIKSPAKSEDQGEEDEEDESEEEMELGTLEKPIETNLGKRERKKVVRLATEMTTTSAEKKVVEIPEGKGDKCGDCAIIEYHLNRNKAEDLKVLHKLLFGVIGKTPEVKKNIRKFCGFAFEEGSPEYEKKTEFIKKYHLAQIKLMCEVMDVEKSGTKDVIVKRLMDFIMAPKDTGKSPPQPKKKGSAKKKTNKKRKRKPKVKKSEDGADVGSDEEEAGSEAEADSAEGPPKKKKKLEKPKIKSPSKSAKKKTEKKKTPKKTTPKKSTPKKKPPLELSTDTDSEDSDDEPLVKKPEAPPSEEEIKKVVKKILEGANLEEVTMKTVCKSVYAKYPKFDLTHKKDFIKQTVKQIIS</sequence>
<feature type="compositionally biased region" description="Basic and acidic residues" evidence="10">
    <location>
        <begin position="7"/>
        <end position="31"/>
    </location>
</feature>
<feature type="compositionally biased region" description="Basic residues" evidence="10">
    <location>
        <begin position="311"/>
        <end position="351"/>
    </location>
</feature>
<feature type="domain" description="DEK-C" evidence="11">
    <location>
        <begin position="377"/>
        <end position="433"/>
    </location>
</feature>
<dbReference type="GO" id="GO:0006325">
    <property type="term" value="P:chromatin organization"/>
    <property type="evidence" value="ECO:0007669"/>
    <property type="project" value="UniProtKB-KW"/>
</dbReference>
<dbReference type="OrthoDB" id="370884at2759"/>
<dbReference type="GO" id="GO:2000779">
    <property type="term" value="P:regulation of double-strand break repair"/>
    <property type="evidence" value="ECO:0007669"/>
    <property type="project" value="TreeGrafter"/>
</dbReference>
<dbReference type="GO" id="GO:0005634">
    <property type="term" value="C:nucleus"/>
    <property type="evidence" value="ECO:0007669"/>
    <property type="project" value="UniProtKB-SubCell"/>
</dbReference>
<comment type="subunit">
    <text evidence="8">Found in a mRNA splicing-dependent exon junction complex (EJC) with DEK, RBM8A, RNPS1, SRRM1 and ALYREF/THOC4. Interacts with histones H2A, H2B, H3, H4, acetylated histone H4, non-phosphorylated DAXX and HDAC2. Component of the B-WICH complex, at least composed of SMARCA5/SNF2H, BAZ1B/WSTF, SF3B1, DEK, MYO1C, ERCC6, MYBBP1A and DDX21. Binds DNA.</text>
</comment>
<evidence type="ECO:0000256" key="4">
    <source>
        <dbReference type="ARBA" id="ARBA00022853"/>
    </source>
</evidence>
<keyword evidence="3" id="KW-0013">ADP-ribosylation</keyword>
<name>A0A8S4N2V6_OWEFU</name>
<evidence type="ECO:0000256" key="2">
    <source>
        <dbReference type="ARBA" id="ARBA00022553"/>
    </source>
</evidence>
<feature type="region of interest" description="Disordered" evidence="10">
    <location>
        <begin position="250"/>
        <end position="384"/>
    </location>
</feature>
<dbReference type="SUPFAM" id="SSF109715">
    <property type="entry name" value="DEK C-terminal domain"/>
    <property type="match status" value="1"/>
</dbReference>
<evidence type="ECO:0000256" key="5">
    <source>
        <dbReference type="ARBA" id="ARBA00023125"/>
    </source>
</evidence>
<reference evidence="12" key="1">
    <citation type="submission" date="2022-03" db="EMBL/GenBank/DDBJ databases">
        <authorList>
            <person name="Martin C."/>
        </authorList>
    </citation>
    <scope>NUCLEOTIDE SEQUENCE</scope>
</reference>
<keyword evidence="5" id="KW-0238">DNA-binding</keyword>
<dbReference type="InterPro" id="IPR044198">
    <property type="entry name" value="DEK"/>
</dbReference>
<dbReference type="GO" id="GO:0003677">
    <property type="term" value="F:DNA binding"/>
    <property type="evidence" value="ECO:0007669"/>
    <property type="project" value="UniProtKB-KW"/>
</dbReference>
<comment type="function">
    <text evidence="7">Involved in chromatin organization.</text>
</comment>
<feature type="region of interest" description="Disordered" evidence="10">
    <location>
        <begin position="1"/>
        <end position="118"/>
    </location>
</feature>
<dbReference type="EMBL" id="CAIIXF020000001">
    <property type="protein sequence ID" value="CAH1775555.1"/>
    <property type="molecule type" value="Genomic_DNA"/>
</dbReference>
<keyword evidence="2" id="KW-0597">Phosphoprotein</keyword>
<evidence type="ECO:0000256" key="6">
    <source>
        <dbReference type="ARBA" id="ARBA00023242"/>
    </source>
</evidence>
<keyword evidence="4" id="KW-0156">Chromatin regulator</keyword>
<evidence type="ECO:0000256" key="3">
    <source>
        <dbReference type="ARBA" id="ARBA00022765"/>
    </source>
</evidence>
<organism evidence="12 13">
    <name type="scientific">Owenia fusiformis</name>
    <name type="common">Polychaete worm</name>
    <dbReference type="NCBI Taxonomy" id="6347"/>
    <lineage>
        <taxon>Eukaryota</taxon>
        <taxon>Metazoa</taxon>
        <taxon>Spiralia</taxon>
        <taxon>Lophotrochozoa</taxon>
        <taxon>Annelida</taxon>
        <taxon>Polychaeta</taxon>
        <taxon>Sedentaria</taxon>
        <taxon>Canalipalpata</taxon>
        <taxon>Sabellida</taxon>
        <taxon>Oweniida</taxon>
        <taxon>Oweniidae</taxon>
        <taxon>Owenia</taxon>
    </lineage>
</organism>
<feature type="compositionally biased region" description="Basic residues" evidence="10">
    <location>
        <begin position="261"/>
        <end position="281"/>
    </location>
</feature>
<proteinExistence type="predicted"/>
<evidence type="ECO:0000313" key="13">
    <source>
        <dbReference type="Proteomes" id="UP000749559"/>
    </source>
</evidence>
<evidence type="ECO:0000313" key="12">
    <source>
        <dbReference type="EMBL" id="CAH1775555.1"/>
    </source>
</evidence>
<keyword evidence="6" id="KW-0539">Nucleus</keyword>
<dbReference type="PANTHER" id="PTHR13468:SF1">
    <property type="entry name" value="PROTEIN DEK"/>
    <property type="match status" value="1"/>
</dbReference>
<accession>A0A8S4N2V6</accession>
<comment type="subcellular location">
    <subcellularLocation>
        <location evidence="1">Nucleus</location>
    </subcellularLocation>
</comment>
<feature type="compositionally biased region" description="Acidic residues" evidence="10">
    <location>
        <begin position="358"/>
        <end position="368"/>
    </location>
</feature>
<dbReference type="Proteomes" id="UP000749559">
    <property type="component" value="Unassembled WGS sequence"/>
</dbReference>